<keyword evidence="8" id="KW-1185">Reference proteome</keyword>
<comment type="subcellular location">
    <subcellularLocation>
        <location evidence="1">Nucleus</location>
    </subcellularLocation>
</comment>
<evidence type="ECO:0000256" key="7">
    <source>
        <dbReference type="SAM" id="MobiDB-lite"/>
    </source>
</evidence>
<evidence type="ECO:0000256" key="4">
    <source>
        <dbReference type="ARBA" id="ARBA00023242"/>
    </source>
</evidence>
<comment type="similarity">
    <text evidence="5">Belongs to the TAF13 family.</text>
</comment>
<accession>A0AAF3J5K7</accession>
<dbReference type="PANTHER" id="PTHR11380">
    <property type="entry name" value="TRANSCRIPTION INITIATION FACTOR TFIID/SUPT3-RELATED"/>
    <property type="match status" value="1"/>
</dbReference>
<evidence type="ECO:0000313" key="9">
    <source>
        <dbReference type="WBParaSite" id="MBELARI_LOCUS17626"/>
    </source>
</evidence>
<proteinExistence type="inferred from homology"/>
<sequence length="123" mass="14748">MDEEDDIFGSDLEDEEKKKEPMREEDKKFLFRRELRTMLYGFGDEKVPFDKTLETLEAIVIDYIKELCAKAMSVGKPERINLEDIHYLIRRDQKKSSRVKDLLSMSEELKKARRHFEQTKMNL</sequence>
<keyword evidence="4" id="KW-0539">Nucleus</keyword>
<dbReference type="AlphaFoldDB" id="A0AAF3J5K7"/>
<dbReference type="GO" id="GO:0046982">
    <property type="term" value="F:protein heterodimerization activity"/>
    <property type="evidence" value="ECO:0007669"/>
    <property type="project" value="InterPro"/>
</dbReference>
<dbReference type="GO" id="GO:0006366">
    <property type="term" value="P:transcription by RNA polymerase II"/>
    <property type="evidence" value="ECO:0007669"/>
    <property type="project" value="InterPro"/>
</dbReference>
<name>A0AAF3J5K7_9BILA</name>
<evidence type="ECO:0000313" key="8">
    <source>
        <dbReference type="Proteomes" id="UP000887575"/>
    </source>
</evidence>
<dbReference type="InterPro" id="IPR003195">
    <property type="entry name" value="TFIID_TAF13"/>
</dbReference>
<feature type="compositionally biased region" description="Acidic residues" evidence="7">
    <location>
        <begin position="1"/>
        <end position="14"/>
    </location>
</feature>
<reference evidence="9" key="1">
    <citation type="submission" date="2024-02" db="UniProtKB">
        <authorList>
            <consortium name="WormBaseParasite"/>
        </authorList>
    </citation>
    <scope>IDENTIFICATION</scope>
</reference>
<dbReference type="Gene3D" id="1.10.20.10">
    <property type="entry name" value="Histone, subunit A"/>
    <property type="match status" value="1"/>
</dbReference>
<evidence type="ECO:0000256" key="5">
    <source>
        <dbReference type="ARBA" id="ARBA00038392"/>
    </source>
</evidence>
<evidence type="ECO:0000256" key="6">
    <source>
        <dbReference type="ARBA" id="ARBA00040136"/>
    </source>
</evidence>
<keyword evidence="2" id="KW-0805">Transcription regulation</keyword>
<keyword evidence="3" id="KW-0804">Transcription</keyword>
<dbReference type="CDD" id="cd07978">
    <property type="entry name" value="HFD_TAF13"/>
    <property type="match status" value="1"/>
</dbReference>
<dbReference type="InterPro" id="IPR009072">
    <property type="entry name" value="Histone-fold"/>
</dbReference>
<dbReference type="Pfam" id="PF02269">
    <property type="entry name" value="TFIID-18kDa"/>
    <property type="match status" value="1"/>
</dbReference>
<dbReference type="SUPFAM" id="SSF47113">
    <property type="entry name" value="Histone-fold"/>
    <property type="match status" value="1"/>
</dbReference>
<dbReference type="Proteomes" id="UP000887575">
    <property type="component" value="Unassembled WGS sequence"/>
</dbReference>
<evidence type="ECO:0000256" key="3">
    <source>
        <dbReference type="ARBA" id="ARBA00023163"/>
    </source>
</evidence>
<dbReference type="WBParaSite" id="MBELARI_LOCUS17626">
    <property type="protein sequence ID" value="MBELARI_LOCUS17626"/>
    <property type="gene ID" value="MBELARI_LOCUS17626"/>
</dbReference>
<dbReference type="GO" id="GO:0005669">
    <property type="term" value="C:transcription factor TFIID complex"/>
    <property type="evidence" value="ECO:0007669"/>
    <property type="project" value="TreeGrafter"/>
</dbReference>
<evidence type="ECO:0000256" key="2">
    <source>
        <dbReference type="ARBA" id="ARBA00023015"/>
    </source>
</evidence>
<protein>
    <recommendedName>
        <fullName evidence="6">Transcription initiation factor TFIID subunit 13</fullName>
    </recommendedName>
</protein>
<organism evidence="8 9">
    <name type="scientific">Mesorhabditis belari</name>
    <dbReference type="NCBI Taxonomy" id="2138241"/>
    <lineage>
        <taxon>Eukaryota</taxon>
        <taxon>Metazoa</taxon>
        <taxon>Ecdysozoa</taxon>
        <taxon>Nematoda</taxon>
        <taxon>Chromadorea</taxon>
        <taxon>Rhabditida</taxon>
        <taxon>Rhabditina</taxon>
        <taxon>Rhabditomorpha</taxon>
        <taxon>Rhabditoidea</taxon>
        <taxon>Rhabditidae</taxon>
        <taxon>Mesorhabditinae</taxon>
        <taxon>Mesorhabditis</taxon>
    </lineage>
</organism>
<feature type="region of interest" description="Disordered" evidence="7">
    <location>
        <begin position="1"/>
        <end position="23"/>
    </location>
</feature>
<evidence type="ECO:0000256" key="1">
    <source>
        <dbReference type="ARBA" id="ARBA00004123"/>
    </source>
</evidence>
<dbReference type="FunFam" id="1.10.20.10:FF:000138">
    <property type="entry name" value="TAF (TBP-associated transcription factor) family"/>
    <property type="match status" value="1"/>
</dbReference>
<dbReference type="PANTHER" id="PTHR11380:SF5">
    <property type="entry name" value="TRANSCRIPTION INITIATION FACTOR TFIID SUBUNIT 13"/>
    <property type="match status" value="1"/>
</dbReference>